<keyword evidence="3" id="KW-1185">Reference proteome</keyword>
<reference evidence="2 3" key="1">
    <citation type="journal article" date="2008" name="Nature">
        <title>The genome of the model beetle and pest Tribolium castaneum.</title>
        <authorList>
            <consortium name="Tribolium Genome Sequencing Consortium"/>
            <person name="Richards S."/>
            <person name="Gibbs R.A."/>
            <person name="Weinstock G.M."/>
            <person name="Brown S.J."/>
            <person name="Denell R."/>
            <person name="Beeman R.W."/>
            <person name="Gibbs R."/>
            <person name="Beeman R.W."/>
            <person name="Brown S.J."/>
            <person name="Bucher G."/>
            <person name="Friedrich M."/>
            <person name="Grimmelikhuijzen C.J."/>
            <person name="Klingler M."/>
            <person name="Lorenzen M."/>
            <person name="Richards S."/>
            <person name="Roth S."/>
            <person name="Schroder R."/>
            <person name="Tautz D."/>
            <person name="Zdobnov E.M."/>
            <person name="Muzny D."/>
            <person name="Gibbs R.A."/>
            <person name="Weinstock G.M."/>
            <person name="Attaway T."/>
            <person name="Bell S."/>
            <person name="Buhay C.J."/>
            <person name="Chandrabose M.N."/>
            <person name="Chavez D."/>
            <person name="Clerk-Blankenburg K.P."/>
            <person name="Cree A."/>
            <person name="Dao M."/>
            <person name="Davis C."/>
            <person name="Chacko J."/>
            <person name="Dinh H."/>
            <person name="Dugan-Rocha S."/>
            <person name="Fowler G."/>
            <person name="Garner T.T."/>
            <person name="Garnes J."/>
            <person name="Gnirke A."/>
            <person name="Hawes A."/>
            <person name="Hernandez J."/>
            <person name="Hines S."/>
            <person name="Holder M."/>
            <person name="Hume J."/>
            <person name="Jhangiani S.N."/>
            <person name="Joshi V."/>
            <person name="Khan Z.M."/>
            <person name="Jackson L."/>
            <person name="Kovar C."/>
            <person name="Kowis A."/>
            <person name="Lee S."/>
            <person name="Lewis L.R."/>
            <person name="Margolis J."/>
            <person name="Morgan M."/>
            <person name="Nazareth L.V."/>
            <person name="Nguyen N."/>
            <person name="Okwuonu G."/>
            <person name="Parker D."/>
            <person name="Richards S."/>
            <person name="Ruiz S.J."/>
            <person name="Santibanez J."/>
            <person name="Savard J."/>
            <person name="Scherer S.E."/>
            <person name="Schneider B."/>
            <person name="Sodergren E."/>
            <person name="Tautz D."/>
            <person name="Vattahil S."/>
            <person name="Villasana D."/>
            <person name="White C.S."/>
            <person name="Wright R."/>
            <person name="Park Y."/>
            <person name="Beeman R.W."/>
            <person name="Lord J."/>
            <person name="Oppert B."/>
            <person name="Lorenzen M."/>
            <person name="Brown S."/>
            <person name="Wang L."/>
            <person name="Savard J."/>
            <person name="Tautz D."/>
            <person name="Richards S."/>
            <person name="Weinstock G."/>
            <person name="Gibbs R.A."/>
            <person name="Liu Y."/>
            <person name="Worley K."/>
            <person name="Weinstock G."/>
            <person name="Elsik C.G."/>
            <person name="Reese J.T."/>
            <person name="Elhaik E."/>
            <person name="Landan G."/>
            <person name="Graur D."/>
            <person name="Arensburger P."/>
            <person name="Atkinson P."/>
            <person name="Beeman R.W."/>
            <person name="Beidler J."/>
            <person name="Brown S.J."/>
            <person name="Demuth J.P."/>
            <person name="Drury D.W."/>
            <person name="Du Y.Z."/>
            <person name="Fujiwara H."/>
            <person name="Lorenzen M."/>
            <person name="Maselli V."/>
            <person name="Osanai M."/>
            <person name="Park Y."/>
            <person name="Robertson H.M."/>
            <person name="Tu Z."/>
            <person name="Wang J.J."/>
            <person name="Wang S."/>
            <person name="Richards S."/>
            <person name="Song H."/>
            <person name="Zhang L."/>
            <person name="Sodergren E."/>
            <person name="Werner D."/>
            <person name="Stanke M."/>
            <person name="Morgenstern B."/>
            <person name="Solovyev V."/>
            <person name="Kosarev P."/>
            <person name="Brown G."/>
            <person name="Chen H.C."/>
            <person name="Ermolaeva O."/>
            <person name="Hlavina W."/>
            <person name="Kapustin Y."/>
            <person name="Kiryutin B."/>
            <person name="Kitts P."/>
            <person name="Maglott D."/>
            <person name="Pruitt K."/>
            <person name="Sapojnikov V."/>
            <person name="Souvorov A."/>
            <person name="Mackey A.J."/>
            <person name="Waterhouse R.M."/>
            <person name="Wyder S."/>
            <person name="Zdobnov E.M."/>
            <person name="Zdobnov E.M."/>
            <person name="Wyder S."/>
            <person name="Kriventseva E.V."/>
            <person name="Kadowaki T."/>
            <person name="Bork P."/>
            <person name="Aranda M."/>
            <person name="Bao R."/>
            <person name="Beermann A."/>
            <person name="Berns N."/>
            <person name="Bolognesi R."/>
            <person name="Bonneton F."/>
            <person name="Bopp D."/>
            <person name="Brown S.J."/>
            <person name="Bucher G."/>
            <person name="Butts T."/>
            <person name="Chaumot A."/>
            <person name="Denell R.E."/>
            <person name="Ferrier D.E."/>
            <person name="Friedrich M."/>
            <person name="Gordon C.M."/>
            <person name="Jindra M."/>
            <person name="Klingler M."/>
            <person name="Lan Q."/>
            <person name="Lattorff H.M."/>
            <person name="Laudet V."/>
            <person name="von Levetsow C."/>
            <person name="Liu Z."/>
            <person name="Lutz R."/>
            <person name="Lynch J.A."/>
            <person name="da Fonseca R.N."/>
            <person name="Posnien N."/>
            <person name="Reuter R."/>
            <person name="Roth S."/>
            <person name="Savard J."/>
            <person name="Schinko J.B."/>
            <person name="Schmitt C."/>
            <person name="Schoppmeier M."/>
            <person name="Schroder R."/>
            <person name="Shippy T.D."/>
            <person name="Simonnet F."/>
            <person name="Marques-Souza H."/>
            <person name="Tautz D."/>
            <person name="Tomoyasu Y."/>
            <person name="Trauner J."/>
            <person name="Van der Zee M."/>
            <person name="Vervoort M."/>
            <person name="Wittkopp N."/>
            <person name="Wimmer E.A."/>
            <person name="Yang X."/>
            <person name="Jones A.K."/>
            <person name="Sattelle D.B."/>
            <person name="Ebert P.R."/>
            <person name="Nelson D."/>
            <person name="Scott J.G."/>
            <person name="Beeman R.W."/>
            <person name="Muthukrishnan S."/>
            <person name="Kramer K.J."/>
            <person name="Arakane Y."/>
            <person name="Beeman R.W."/>
            <person name="Zhu Q."/>
            <person name="Hogenkamp D."/>
            <person name="Dixit R."/>
            <person name="Oppert B."/>
            <person name="Jiang H."/>
            <person name="Zou Z."/>
            <person name="Marshall J."/>
            <person name="Elpidina E."/>
            <person name="Vinokurov K."/>
            <person name="Oppert C."/>
            <person name="Zou Z."/>
            <person name="Evans J."/>
            <person name="Lu Z."/>
            <person name="Zhao P."/>
            <person name="Sumathipala N."/>
            <person name="Altincicek B."/>
            <person name="Vilcinskas A."/>
            <person name="Williams M."/>
            <person name="Hultmark D."/>
            <person name="Hetru C."/>
            <person name="Jiang H."/>
            <person name="Grimmelikhuijzen C.J."/>
            <person name="Hauser F."/>
            <person name="Cazzamali G."/>
            <person name="Williamson M."/>
            <person name="Park Y."/>
            <person name="Li B."/>
            <person name="Tanaka Y."/>
            <person name="Predel R."/>
            <person name="Neupert S."/>
            <person name="Schachtner J."/>
            <person name="Verleyen P."/>
            <person name="Raible F."/>
            <person name="Bork P."/>
            <person name="Friedrich M."/>
            <person name="Walden K.K."/>
            <person name="Robertson H.M."/>
            <person name="Angeli S."/>
            <person name="Foret S."/>
            <person name="Bucher G."/>
            <person name="Schuetz S."/>
            <person name="Maleszka R."/>
            <person name="Wimmer E.A."/>
            <person name="Beeman R.W."/>
            <person name="Lorenzen M."/>
            <person name="Tomoyasu Y."/>
            <person name="Miller S.C."/>
            <person name="Grossmann D."/>
            <person name="Bucher G."/>
        </authorList>
    </citation>
    <scope>NUCLEOTIDE SEQUENCE [LARGE SCALE GENOMIC DNA]</scope>
    <source>
        <strain evidence="2 3">Georgia GA2</strain>
    </source>
</reference>
<feature type="region of interest" description="Disordered" evidence="1">
    <location>
        <begin position="82"/>
        <end position="103"/>
    </location>
</feature>
<dbReference type="EMBL" id="KQ971343">
    <property type="protein sequence ID" value="KYB27197.1"/>
    <property type="molecule type" value="Genomic_DNA"/>
</dbReference>
<name>A0A139WHD0_TRICA</name>
<dbReference type="Proteomes" id="UP000007266">
    <property type="component" value="Linkage group 5"/>
</dbReference>
<dbReference type="InParanoid" id="A0A139WHD0"/>
<accession>A0A139WHD0</accession>
<evidence type="ECO:0000256" key="1">
    <source>
        <dbReference type="SAM" id="MobiDB-lite"/>
    </source>
</evidence>
<protein>
    <submittedName>
        <fullName evidence="2">Uncharacterized protein</fullName>
    </submittedName>
</protein>
<sequence>MYTTTRRLSAHIHLLDAASTDQRGEEATLSLALHDHFELCVSVLCTFVTEKDDKRNFLRLDGNFLHCNSISSLPTPRFSLSNSLHAASPYSSSPKRTRKLRAS</sequence>
<gene>
    <name evidence="2" type="primary">AUGUSTUS-3.0.2_31147</name>
    <name evidence="2" type="ORF">TcasGA2_TC031147</name>
</gene>
<organism evidence="2 3">
    <name type="scientific">Tribolium castaneum</name>
    <name type="common">Red flour beetle</name>
    <dbReference type="NCBI Taxonomy" id="7070"/>
    <lineage>
        <taxon>Eukaryota</taxon>
        <taxon>Metazoa</taxon>
        <taxon>Ecdysozoa</taxon>
        <taxon>Arthropoda</taxon>
        <taxon>Hexapoda</taxon>
        <taxon>Insecta</taxon>
        <taxon>Pterygota</taxon>
        <taxon>Neoptera</taxon>
        <taxon>Endopterygota</taxon>
        <taxon>Coleoptera</taxon>
        <taxon>Polyphaga</taxon>
        <taxon>Cucujiformia</taxon>
        <taxon>Tenebrionidae</taxon>
        <taxon>Tenebrionidae incertae sedis</taxon>
        <taxon>Tribolium</taxon>
    </lineage>
</organism>
<evidence type="ECO:0000313" key="2">
    <source>
        <dbReference type="EMBL" id="KYB27197.1"/>
    </source>
</evidence>
<reference evidence="2 3" key="2">
    <citation type="journal article" date="2010" name="Nucleic Acids Res.">
        <title>BeetleBase in 2010: revisions to provide comprehensive genomic information for Tribolium castaneum.</title>
        <authorList>
            <person name="Kim H.S."/>
            <person name="Murphy T."/>
            <person name="Xia J."/>
            <person name="Caragea D."/>
            <person name="Park Y."/>
            <person name="Beeman R.W."/>
            <person name="Lorenzen M.D."/>
            <person name="Butcher S."/>
            <person name="Manak J.R."/>
            <person name="Brown S.J."/>
        </authorList>
    </citation>
    <scope>GENOME REANNOTATION</scope>
    <source>
        <strain evidence="2 3">Georgia GA2</strain>
    </source>
</reference>
<dbReference type="AlphaFoldDB" id="A0A139WHD0"/>
<proteinExistence type="predicted"/>
<feature type="compositionally biased region" description="Polar residues" evidence="1">
    <location>
        <begin position="82"/>
        <end position="94"/>
    </location>
</feature>
<evidence type="ECO:0000313" key="3">
    <source>
        <dbReference type="Proteomes" id="UP000007266"/>
    </source>
</evidence>